<proteinExistence type="predicted"/>
<protein>
    <submittedName>
        <fullName evidence="2">Uncharacterized protein</fullName>
    </submittedName>
</protein>
<reference evidence="2 3" key="1">
    <citation type="submission" date="2015-09" db="EMBL/GenBank/DDBJ databases">
        <title>Host preference determinants of Valsa canker pathogens revealed by comparative genomics.</title>
        <authorList>
            <person name="Yin Z."/>
            <person name="Huang L."/>
        </authorList>
    </citation>
    <scope>NUCLEOTIDE SEQUENCE [LARGE SCALE GENOMIC DNA]</scope>
    <source>
        <strain evidence="2 3">SXYLt</strain>
    </source>
</reference>
<dbReference type="AlphaFoldDB" id="A0A423XJT2"/>
<dbReference type="InParanoid" id="A0A423XJT2"/>
<evidence type="ECO:0000313" key="3">
    <source>
        <dbReference type="Proteomes" id="UP000285146"/>
    </source>
</evidence>
<dbReference type="EMBL" id="LKEB01000005">
    <property type="protein sequence ID" value="ROW16428.1"/>
    <property type="molecule type" value="Genomic_DNA"/>
</dbReference>
<feature type="region of interest" description="Disordered" evidence="1">
    <location>
        <begin position="222"/>
        <end position="349"/>
    </location>
</feature>
<feature type="compositionally biased region" description="Low complexity" evidence="1">
    <location>
        <begin position="232"/>
        <end position="242"/>
    </location>
</feature>
<dbReference type="Proteomes" id="UP000285146">
    <property type="component" value="Unassembled WGS sequence"/>
</dbReference>
<sequence>MPQNTVDQRSSPPADWKPHGLITKGVLWVTYNAAKHRMGQNGKDKDPLEWEATNLWEDLYHHDLLRGYCNNSQIPPHDTSGNRCDIVTRYFNHHNHRQTLLFTEVKRANKAEVAVGIKDAEQQVLGYCTEYLRASTTPQGNHKIFACTAIGPYIRCFEAKPLEGPGIQPIMLYDLCNVMEDLACDGTTKPWTMQASEITDYMDAGDDQQSKKIRDCFAMIKRGTKPPFPVGSRPDSSSSSDAPPDPEGSPMSGIIDHADSGSQYSLPSQMSGIGGDTADGESSSLGPKSIPDRTRAQSTGWGAGPQTPPQHREIEAPTPETPSRVTKAGTRESTGSPSNRVYHRTAPSP</sequence>
<evidence type="ECO:0000256" key="1">
    <source>
        <dbReference type="SAM" id="MobiDB-lite"/>
    </source>
</evidence>
<evidence type="ECO:0000313" key="2">
    <source>
        <dbReference type="EMBL" id="ROW16428.1"/>
    </source>
</evidence>
<gene>
    <name evidence="2" type="ORF">VPNG_02828</name>
</gene>
<organism evidence="2 3">
    <name type="scientific">Cytospora leucostoma</name>
    <dbReference type="NCBI Taxonomy" id="1230097"/>
    <lineage>
        <taxon>Eukaryota</taxon>
        <taxon>Fungi</taxon>
        <taxon>Dikarya</taxon>
        <taxon>Ascomycota</taxon>
        <taxon>Pezizomycotina</taxon>
        <taxon>Sordariomycetes</taxon>
        <taxon>Sordariomycetidae</taxon>
        <taxon>Diaporthales</taxon>
        <taxon>Cytosporaceae</taxon>
        <taxon>Cytospora</taxon>
    </lineage>
</organism>
<name>A0A423XJT2_9PEZI</name>
<accession>A0A423XJT2</accession>
<comment type="caution">
    <text evidence="2">The sequence shown here is derived from an EMBL/GenBank/DDBJ whole genome shotgun (WGS) entry which is preliminary data.</text>
</comment>
<dbReference type="OrthoDB" id="3551772at2759"/>
<keyword evidence="3" id="KW-1185">Reference proteome</keyword>
<feature type="compositionally biased region" description="Polar residues" evidence="1">
    <location>
        <begin position="260"/>
        <end position="271"/>
    </location>
</feature>